<protein>
    <submittedName>
        <fullName evidence="2">Uncharacterized protein</fullName>
    </submittedName>
</protein>
<gene>
    <name evidence="2" type="ORF">H696_06293</name>
</gene>
<dbReference type="AlphaFoldDB" id="A0A058Z018"/>
<proteinExistence type="predicted"/>
<dbReference type="GeneID" id="20531018"/>
<evidence type="ECO:0000256" key="1">
    <source>
        <dbReference type="SAM" id="MobiDB-lite"/>
    </source>
</evidence>
<dbReference type="Proteomes" id="UP000030693">
    <property type="component" value="Unassembled WGS sequence"/>
</dbReference>
<sequence>MSEPPEPGRSLSAASLLFGAALGSGRMLAGAEAGGRCCAACRVPAGRTAEGLLLAAGPVLDTTATVLVAAWPGPGAPLSVARSILRDQVHGAFPWAGPLMAVAALGRGPRPAVDLARPGFWALVLRLGLVMALLGLGGGQPQEALHRVLQERGSAVFGDGPAAGAARCRSVVDCFVRQCAVACCTCRGPVLQARGDSPGPGHAAVRLLRGGLEEGRWSAAVPAAVTLAALDGWPPGALFWAAVDVLRLHGLPGPDPGAGCPFCRAALAAATSPRARGAALLAAALSQSDPGAGPCVGLGWLAGSARPAAFGPGLLGLGLDVLAHHAARPGLAHGPGGRWLAARLSRAMDAVYAGGAPATGLRRKVLQCAAELAAAEGLAPADPLARGIAARLDALQSACHGAGSATPSQPVDRAAGASPRPSHNHSGGGGGGGCCCCCCCRGVCRCWAGVPPPGCPGTPPLRALLTRLLTFEESLGL</sequence>
<dbReference type="EMBL" id="KB932252">
    <property type="protein sequence ID" value="KCV67288.1"/>
    <property type="molecule type" value="Genomic_DNA"/>
</dbReference>
<keyword evidence="3" id="KW-1185">Reference proteome</keyword>
<accession>A0A058Z018</accession>
<reference evidence="2" key="1">
    <citation type="submission" date="2013-04" db="EMBL/GenBank/DDBJ databases">
        <title>The Genome Sequence of Fonticula alba ATCC 38817.</title>
        <authorList>
            <consortium name="The Broad Institute Genomics Platform"/>
            <person name="Russ C."/>
            <person name="Cuomo C."/>
            <person name="Burger G."/>
            <person name="Gray M.W."/>
            <person name="Holland P.W.H."/>
            <person name="King N."/>
            <person name="Lang F.B.F."/>
            <person name="Roger A.J."/>
            <person name="Ruiz-Trillo I."/>
            <person name="Brown M."/>
            <person name="Walker B."/>
            <person name="Young S."/>
            <person name="Zeng Q."/>
            <person name="Gargeya S."/>
            <person name="Fitzgerald M."/>
            <person name="Haas B."/>
            <person name="Abouelleil A."/>
            <person name="Allen A.W."/>
            <person name="Alvarado L."/>
            <person name="Arachchi H.M."/>
            <person name="Berlin A.M."/>
            <person name="Chapman S.B."/>
            <person name="Gainer-Dewar J."/>
            <person name="Goldberg J."/>
            <person name="Griggs A."/>
            <person name="Gujja S."/>
            <person name="Hansen M."/>
            <person name="Howarth C."/>
            <person name="Imamovic A."/>
            <person name="Ireland A."/>
            <person name="Larimer J."/>
            <person name="McCowan C."/>
            <person name="Murphy C."/>
            <person name="Pearson M."/>
            <person name="Poon T.W."/>
            <person name="Priest M."/>
            <person name="Roberts A."/>
            <person name="Saif S."/>
            <person name="Shea T."/>
            <person name="Sisk P."/>
            <person name="Sykes S."/>
            <person name="Wortman J."/>
            <person name="Nusbaum C."/>
            <person name="Birren B."/>
        </authorList>
    </citation>
    <scope>NUCLEOTIDE SEQUENCE [LARGE SCALE GENOMIC DNA]</scope>
    <source>
        <strain evidence="2">ATCC 38817</strain>
    </source>
</reference>
<name>A0A058Z018_FONAL</name>
<evidence type="ECO:0000313" key="3">
    <source>
        <dbReference type="Proteomes" id="UP000030693"/>
    </source>
</evidence>
<evidence type="ECO:0000313" key="2">
    <source>
        <dbReference type="EMBL" id="KCV67288.1"/>
    </source>
</evidence>
<organism evidence="2">
    <name type="scientific">Fonticula alba</name>
    <name type="common">Slime mold</name>
    <dbReference type="NCBI Taxonomy" id="691883"/>
    <lineage>
        <taxon>Eukaryota</taxon>
        <taxon>Rotosphaerida</taxon>
        <taxon>Fonticulaceae</taxon>
        <taxon>Fonticula</taxon>
    </lineage>
</organism>
<feature type="region of interest" description="Disordered" evidence="1">
    <location>
        <begin position="400"/>
        <end position="427"/>
    </location>
</feature>
<dbReference type="RefSeq" id="XP_009498310.1">
    <property type="nucleotide sequence ID" value="XM_009500035.1"/>
</dbReference>